<dbReference type="GO" id="GO:0005886">
    <property type="term" value="C:plasma membrane"/>
    <property type="evidence" value="ECO:0007669"/>
    <property type="project" value="UniProtKB-SubCell"/>
</dbReference>
<protein>
    <recommendedName>
        <fullName evidence="9">Apolipoprotein N-acyltransferase</fullName>
        <shortName evidence="9">ALP N-acyltransferase</shortName>
        <ecNumber evidence="9">2.3.1.269</ecNumber>
    </recommendedName>
</protein>
<reference evidence="11 12" key="1">
    <citation type="submission" date="2013-01" db="EMBL/GenBank/DDBJ databases">
        <authorList>
            <person name="Fiebig A."/>
            <person name="Goeker M."/>
            <person name="Klenk H.-P.P."/>
        </authorList>
    </citation>
    <scope>NUCLEOTIDE SEQUENCE [LARGE SCALE GENOMIC DNA]</scope>
    <source>
        <strain evidence="11 12">DSM 17069</strain>
    </source>
</reference>
<keyword evidence="6 9" id="KW-1133">Transmembrane helix</keyword>
<evidence type="ECO:0000259" key="10">
    <source>
        <dbReference type="PROSITE" id="PS50263"/>
    </source>
</evidence>
<keyword evidence="3 9" id="KW-1003">Cell membrane</keyword>
<gene>
    <name evidence="9" type="primary">lnt</name>
    <name evidence="11" type="ORF">rosmuc_03169</name>
</gene>
<evidence type="ECO:0000313" key="12">
    <source>
        <dbReference type="Proteomes" id="UP000030021"/>
    </source>
</evidence>
<evidence type="ECO:0000256" key="3">
    <source>
        <dbReference type="ARBA" id="ARBA00022475"/>
    </source>
</evidence>
<comment type="subcellular location">
    <subcellularLocation>
        <location evidence="1 9">Cell membrane</location>
        <topology evidence="1 9">Multi-pass membrane protein</topology>
    </subcellularLocation>
</comment>
<feature type="transmembrane region" description="Helical" evidence="9">
    <location>
        <begin position="197"/>
        <end position="214"/>
    </location>
</feature>
<dbReference type="Pfam" id="PF00795">
    <property type="entry name" value="CN_hydrolase"/>
    <property type="match status" value="1"/>
</dbReference>
<dbReference type="PANTHER" id="PTHR38686">
    <property type="entry name" value="APOLIPOPROTEIN N-ACYLTRANSFERASE"/>
    <property type="match status" value="1"/>
</dbReference>
<evidence type="ECO:0000256" key="6">
    <source>
        <dbReference type="ARBA" id="ARBA00022989"/>
    </source>
</evidence>
<dbReference type="HOGENOM" id="CLU_019563_3_1_5"/>
<dbReference type="EMBL" id="AONH01000016">
    <property type="protein sequence ID" value="KGM86871.1"/>
    <property type="molecule type" value="Genomic_DNA"/>
</dbReference>
<dbReference type="SUPFAM" id="SSF56317">
    <property type="entry name" value="Carbon-nitrogen hydrolase"/>
    <property type="match status" value="1"/>
</dbReference>
<dbReference type="InterPro" id="IPR036526">
    <property type="entry name" value="C-N_Hydrolase_sf"/>
</dbReference>
<keyword evidence="8 9" id="KW-0012">Acyltransferase</keyword>
<evidence type="ECO:0000256" key="8">
    <source>
        <dbReference type="ARBA" id="ARBA00023315"/>
    </source>
</evidence>
<dbReference type="EC" id="2.3.1.269" evidence="9"/>
<feature type="domain" description="CN hydrolase" evidence="10">
    <location>
        <begin position="230"/>
        <end position="468"/>
    </location>
</feature>
<feature type="transmembrane region" description="Helical" evidence="9">
    <location>
        <begin position="474"/>
        <end position="494"/>
    </location>
</feature>
<proteinExistence type="inferred from homology"/>
<dbReference type="HAMAP" id="MF_01148">
    <property type="entry name" value="Lnt"/>
    <property type="match status" value="1"/>
</dbReference>
<comment type="caution">
    <text evidence="11">The sequence shown here is derived from an EMBL/GenBank/DDBJ whole genome shotgun (WGS) entry which is preliminary data.</text>
</comment>
<feature type="transmembrane region" description="Helical" evidence="9">
    <location>
        <begin position="128"/>
        <end position="147"/>
    </location>
</feature>
<evidence type="ECO:0000256" key="7">
    <source>
        <dbReference type="ARBA" id="ARBA00023136"/>
    </source>
</evidence>
<feature type="transmembrane region" description="Helical" evidence="9">
    <location>
        <begin position="43"/>
        <end position="61"/>
    </location>
</feature>
<dbReference type="NCBIfam" id="TIGR00546">
    <property type="entry name" value="lnt"/>
    <property type="match status" value="1"/>
</dbReference>
<keyword evidence="4 9" id="KW-0808">Transferase</keyword>
<dbReference type="Proteomes" id="UP000030021">
    <property type="component" value="Unassembled WGS sequence"/>
</dbReference>
<dbReference type="STRING" id="215743.ROSMUCSMR3_00927"/>
<evidence type="ECO:0000256" key="9">
    <source>
        <dbReference type="HAMAP-Rule" id="MF_01148"/>
    </source>
</evidence>
<dbReference type="Gene3D" id="3.60.110.10">
    <property type="entry name" value="Carbon-nitrogen hydrolase"/>
    <property type="match status" value="1"/>
</dbReference>
<keyword evidence="11" id="KW-0449">Lipoprotein</keyword>
<dbReference type="PATRIC" id="fig|1288298.3.peg.3177"/>
<evidence type="ECO:0000256" key="4">
    <source>
        <dbReference type="ARBA" id="ARBA00022679"/>
    </source>
</evidence>
<dbReference type="CDD" id="cd07571">
    <property type="entry name" value="ALP_N-acyl_transferase"/>
    <property type="match status" value="1"/>
</dbReference>
<accession>A0A0A0HJ00</accession>
<dbReference type="eggNOG" id="COG0815">
    <property type="taxonomic scope" value="Bacteria"/>
</dbReference>
<dbReference type="OrthoDB" id="9804277at2"/>
<comment type="pathway">
    <text evidence="9">Protein modification; lipoprotein biosynthesis (N-acyl transfer).</text>
</comment>
<feature type="transmembrane region" description="Helical" evidence="9">
    <location>
        <begin position="68"/>
        <end position="86"/>
    </location>
</feature>
<evidence type="ECO:0000256" key="2">
    <source>
        <dbReference type="ARBA" id="ARBA00010065"/>
    </source>
</evidence>
<dbReference type="InterPro" id="IPR003010">
    <property type="entry name" value="C-N_Hydrolase"/>
</dbReference>
<dbReference type="Pfam" id="PF20154">
    <property type="entry name" value="LNT_N"/>
    <property type="match status" value="1"/>
</dbReference>
<feature type="transmembrane region" description="Helical" evidence="9">
    <location>
        <begin position="167"/>
        <end position="190"/>
    </location>
</feature>
<dbReference type="InterPro" id="IPR045378">
    <property type="entry name" value="LNT_N"/>
</dbReference>
<dbReference type="InterPro" id="IPR004563">
    <property type="entry name" value="Apolipo_AcylTrfase"/>
</dbReference>
<comment type="function">
    <text evidence="9">Catalyzes the phospholipid dependent N-acylation of the N-terminal cysteine of apolipoprotein, the last step in lipoprotein maturation.</text>
</comment>
<evidence type="ECO:0000313" key="11">
    <source>
        <dbReference type="EMBL" id="KGM86871.1"/>
    </source>
</evidence>
<name>A0A0A0HJ00_9RHOB</name>
<keyword evidence="5 9" id="KW-0812">Transmembrane</keyword>
<dbReference type="PANTHER" id="PTHR38686:SF1">
    <property type="entry name" value="APOLIPOPROTEIN N-ACYLTRANSFERASE"/>
    <property type="match status" value="1"/>
</dbReference>
<dbReference type="RefSeq" id="WP_037268936.1">
    <property type="nucleotide sequence ID" value="NZ_KN293975.1"/>
</dbReference>
<comment type="catalytic activity">
    <reaction evidence="9">
        <text>N-terminal S-1,2-diacyl-sn-glyceryl-L-cysteinyl-[lipoprotein] + a glycerophospholipid = N-acyl-S-1,2-diacyl-sn-glyceryl-L-cysteinyl-[lipoprotein] + a 2-acyl-sn-glycero-3-phospholipid + H(+)</text>
        <dbReference type="Rhea" id="RHEA:48228"/>
        <dbReference type="Rhea" id="RHEA-COMP:14681"/>
        <dbReference type="Rhea" id="RHEA-COMP:14684"/>
        <dbReference type="ChEBI" id="CHEBI:15378"/>
        <dbReference type="ChEBI" id="CHEBI:136912"/>
        <dbReference type="ChEBI" id="CHEBI:140656"/>
        <dbReference type="ChEBI" id="CHEBI:140657"/>
        <dbReference type="ChEBI" id="CHEBI:140660"/>
        <dbReference type="EC" id="2.3.1.269"/>
    </reaction>
</comment>
<dbReference type="GO" id="GO:0016410">
    <property type="term" value="F:N-acyltransferase activity"/>
    <property type="evidence" value="ECO:0007669"/>
    <property type="project" value="UniProtKB-UniRule"/>
</dbReference>
<dbReference type="UniPathway" id="UPA00666"/>
<evidence type="ECO:0000256" key="5">
    <source>
        <dbReference type="ARBA" id="ARBA00022692"/>
    </source>
</evidence>
<dbReference type="PROSITE" id="PS50263">
    <property type="entry name" value="CN_HYDROLASE"/>
    <property type="match status" value="1"/>
</dbReference>
<sequence>MSETGRAAALMDQVAGRSGRWRLLVLLLLGGMAALGQAPVGAWPLSVLGFALLYGVFSRAAGWRQAAGIGWAFGTGYFLIALNWIIEPFLVDVARHGWMAPFALLGLSGGLALFWAVALGLGRALGGGALGFVGGLGLIELARGYVLTGFPWAQPGHVLIDTPLLHWASYLGSLGLTALVLLAAVALWAAMTGARRALLALGAMVILWPVGALLTPEAGVAPEAATVRLIQPNAPQHEKWDPDKIQGFFDRQLAFSAAGERPDLIVWPETAVPVMLERAATTLEVISDAAGSVPVVVGLQRRDEMRLYNTLALVEAGGSVAAVYDKHHLVPFGEYMPYGDQLARFGIHGMAAKDGQGFSSGPGAQVIEMGALGRALPLICYEGVFPQDLRAAPGRADFILLITNDAWFGKFSGPYQHLAQARLRSAEFGLPMVRVANTGVSAMIDATGRVTESLPLGEAGWRDAALPPPLPPTVYARLGDAPMLVIFLVFLGLSRLDHRRRAARI</sequence>
<organism evidence="11 12">
    <name type="scientific">Roseovarius mucosus DSM 17069</name>
    <dbReference type="NCBI Taxonomy" id="1288298"/>
    <lineage>
        <taxon>Bacteria</taxon>
        <taxon>Pseudomonadati</taxon>
        <taxon>Pseudomonadota</taxon>
        <taxon>Alphaproteobacteria</taxon>
        <taxon>Rhodobacterales</taxon>
        <taxon>Roseobacteraceae</taxon>
        <taxon>Roseovarius</taxon>
    </lineage>
</organism>
<dbReference type="GO" id="GO:0042158">
    <property type="term" value="P:lipoprotein biosynthetic process"/>
    <property type="evidence" value="ECO:0007669"/>
    <property type="project" value="UniProtKB-UniRule"/>
</dbReference>
<comment type="similarity">
    <text evidence="2 9">Belongs to the CN hydrolase family. Apolipoprotein N-acyltransferase subfamily.</text>
</comment>
<feature type="transmembrane region" description="Helical" evidence="9">
    <location>
        <begin position="21"/>
        <end position="37"/>
    </location>
</feature>
<keyword evidence="7 9" id="KW-0472">Membrane</keyword>
<dbReference type="AlphaFoldDB" id="A0A0A0HJ00"/>
<evidence type="ECO:0000256" key="1">
    <source>
        <dbReference type="ARBA" id="ARBA00004651"/>
    </source>
</evidence>
<feature type="transmembrane region" description="Helical" evidence="9">
    <location>
        <begin position="98"/>
        <end position="121"/>
    </location>
</feature>